<dbReference type="GO" id="GO:0000160">
    <property type="term" value="P:phosphorelay signal transduction system"/>
    <property type="evidence" value="ECO:0007669"/>
    <property type="project" value="InterPro"/>
</dbReference>
<evidence type="ECO:0000256" key="2">
    <source>
        <dbReference type="ARBA" id="ARBA00023125"/>
    </source>
</evidence>
<feature type="domain" description="OmpR/PhoB-type" evidence="5">
    <location>
        <begin position="69"/>
        <end position="174"/>
    </location>
</feature>
<evidence type="ECO:0000256" key="3">
    <source>
        <dbReference type="ARBA" id="ARBA00023163"/>
    </source>
</evidence>
<evidence type="ECO:0000259" key="5">
    <source>
        <dbReference type="PROSITE" id="PS51755"/>
    </source>
</evidence>
<dbReference type="EMBL" id="CAJVAS010000007">
    <property type="protein sequence ID" value="CAG7618396.1"/>
    <property type="molecule type" value="Genomic_DNA"/>
</dbReference>
<evidence type="ECO:0000313" key="7">
    <source>
        <dbReference type="Proteomes" id="UP000693672"/>
    </source>
</evidence>
<protein>
    <recommendedName>
        <fullName evidence="5">OmpR/PhoB-type domain-containing protein</fullName>
    </recommendedName>
</protein>
<keyword evidence="1" id="KW-0805">Transcription regulation</keyword>
<name>A0A916K2X8_9BACL</name>
<dbReference type="Proteomes" id="UP000693672">
    <property type="component" value="Unassembled WGS sequence"/>
</dbReference>
<dbReference type="Pfam" id="PF00498">
    <property type="entry name" value="FHA"/>
    <property type="match status" value="1"/>
</dbReference>
<dbReference type="SMART" id="SM00862">
    <property type="entry name" value="Trans_reg_C"/>
    <property type="match status" value="1"/>
</dbReference>
<dbReference type="InterPro" id="IPR001867">
    <property type="entry name" value="OmpR/PhoB-type_DNA-bd"/>
</dbReference>
<organism evidence="6 7">
    <name type="scientific">Paenibacillus solanacearum</name>
    <dbReference type="NCBI Taxonomy" id="2048548"/>
    <lineage>
        <taxon>Bacteria</taxon>
        <taxon>Bacillati</taxon>
        <taxon>Bacillota</taxon>
        <taxon>Bacilli</taxon>
        <taxon>Bacillales</taxon>
        <taxon>Paenibacillaceae</taxon>
        <taxon>Paenibacillus</taxon>
    </lineage>
</organism>
<evidence type="ECO:0000256" key="4">
    <source>
        <dbReference type="PROSITE-ProRule" id="PRU01091"/>
    </source>
</evidence>
<accession>A0A916K2X8</accession>
<dbReference type="GO" id="GO:0003677">
    <property type="term" value="F:DNA binding"/>
    <property type="evidence" value="ECO:0007669"/>
    <property type="project" value="UniProtKB-UniRule"/>
</dbReference>
<sequence>MIRKEDEKAVLYDLGSTHGTEINGVRVLPNTPYPLQSFDIIKMAKGMTVLHFSYIFADQTLEFEPLSITQRLTIPEEPIKIHWEKRECLVDGKRIAMSEKEFLLIQLLYDRANRLVTNEEIKHTVWPERTMGADGMPDVSMDELNALVYRIRRKYGKDTFVISAVRGSGYVLEMDSK</sequence>
<dbReference type="Pfam" id="PF00486">
    <property type="entry name" value="Trans_reg_C"/>
    <property type="match status" value="1"/>
</dbReference>
<dbReference type="AlphaFoldDB" id="A0A916K2X8"/>
<reference evidence="6" key="1">
    <citation type="submission" date="2021-06" db="EMBL/GenBank/DDBJ databases">
        <authorList>
            <person name="Criscuolo A."/>
        </authorList>
    </citation>
    <scope>NUCLEOTIDE SEQUENCE</scope>
    <source>
        <strain evidence="6">CIP111600</strain>
    </source>
</reference>
<keyword evidence="2 4" id="KW-0238">DNA-binding</keyword>
<feature type="DNA-binding region" description="OmpR/PhoB-type" evidence="4">
    <location>
        <begin position="69"/>
        <end position="174"/>
    </location>
</feature>
<comment type="caution">
    <text evidence="6">The sequence shown here is derived from an EMBL/GenBank/DDBJ whole genome shotgun (WGS) entry which is preliminary data.</text>
</comment>
<keyword evidence="7" id="KW-1185">Reference proteome</keyword>
<dbReference type="CDD" id="cd00060">
    <property type="entry name" value="FHA"/>
    <property type="match status" value="1"/>
</dbReference>
<proteinExistence type="predicted"/>
<dbReference type="GO" id="GO:0006355">
    <property type="term" value="P:regulation of DNA-templated transcription"/>
    <property type="evidence" value="ECO:0007669"/>
    <property type="project" value="InterPro"/>
</dbReference>
<keyword evidence="3" id="KW-0804">Transcription</keyword>
<dbReference type="PROSITE" id="PS51755">
    <property type="entry name" value="OMPR_PHOB"/>
    <property type="match status" value="1"/>
</dbReference>
<dbReference type="InterPro" id="IPR000253">
    <property type="entry name" value="FHA_dom"/>
</dbReference>
<gene>
    <name evidence="6" type="ORF">PAESOLCIP111_02111</name>
</gene>
<dbReference type="CDD" id="cd00383">
    <property type="entry name" value="trans_reg_C"/>
    <property type="match status" value="1"/>
</dbReference>
<evidence type="ECO:0000256" key="1">
    <source>
        <dbReference type="ARBA" id="ARBA00023015"/>
    </source>
</evidence>
<evidence type="ECO:0000313" key="6">
    <source>
        <dbReference type="EMBL" id="CAG7618396.1"/>
    </source>
</evidence>